<dbReference type="GO" id="GO:0071916">
    <property type="term" value="F:dipeptide transmembrane transporter activity"/>
    <property type="evidence" value="ECO:0007669"/>
    <property type="project" value="TreeGrafter"/>
</dbReference>
<feature type="transmembrane region" description="Helical" evidence="7">
    <location>
        <begin position="229"/>
        <end position="255"/>
    </location>
</feature>
<dbReference type="EMBL" id="NJGD01000010">
    <property type="protein sequence ID" value="PJR13424.1"/>
    <property type="molecule type" value="Genomic_DNA"/>
</dbReference>
<evidence type="ECO:0000256" key="3">
    <source>
        <dbReference type="ARBA" id="ARBA00022475"/>
    </source>
</evidence>
<feature type="transmembrane region" description="Helical" evidence="7">
    <location>
        <begin position="134"/>
        <end position="160"/>
    </location>
</feature>
<evidence type="ECO:0000256" key="1">
    <source>
        <dbReference type="ARBA" id="ARBA00004651"/>
    </source>
</evidence>
<dbReference type="PROSITE" id="PS50928">
    <property type="entry name" value="ABC_TM1"/>
    <property type="match status" value="1"/>
</dbReference>
<evidence type="ECO:0000256" key="2">
    <source>
        <dbReference type="ARBA" id="ARBA00022448"/>
    </source>
</evidence>
<gene>
    <name evidence="9" type="ORF">CEJ86_22060</name>
</gene>
<feature type="transmembrane region" description="Helical" evidence="7">
    <location>
        <begin position="275"/>
        <end position="301"/>
    </location>
</feature>
<accession>A0A2J0YZ23</accession>
<dbReference type="AlphaFoldDB" id="A0A2J0YZ23"/>
<organism evidence="9 10">
    <name type="scientific">Rhizobium meliloti</name>
    <name type="common">Ensifer meliloti</name>
    <name type="synonym">Sinorhizobium meliloti</name>
    <dbReference type="NCBI Taxonomy" id="382"/>
    <lineage>
        <taxon>Bacteria</taxon>
        <taxon>Pseudomonadati</taxon>
        <taxon>Pseudomonadota</taxon>
        <taxon>Alphaproteobacteria</taxon>
        <taxon>Hyphomicrobiales</taxon>
        <taxon>Rhizobiaceae</taxon>
        <taxon>Sinorhizobium/Ensifer group</taxon>
        <taxon>Sinorhizobium</taxon>
    </lineage>
</organism>
<evidence type="ECO:0000313" key="10">
    <source>
        <dbReference type="Proteomes" id="UP000231987"/>
    </source>
</evidence>
<proteinExistence type="inferred from homology"/>
<dbReference type="PANTHER" id="PTHR43163:SF6">
    <property type="entry name" value="DIPEPTIDE TRANSPORT SYSTEM PERMEASE PROTEIN DPPB-RELATED"/>
    <property type="match status" value="1"/>
</dbReference>
<sequence>MGLILKRIMLLPIVLIGVALVLFAVIHLSPISPAQLLIADYVTPEVRANIEAKLGLDKPLPIQFGHYVLGLVQGDLGDSFRYRTPVLNLLIDALPSSMALIGASLVIAIIITLPLGFLAARFKNSWIDALIRGFVVCGVSIPTFYLGIVLILVFGFYLGLIPISGRGEPPDLWHLIAPALVLGINTAGSSTRVLRASLMDSLNEDYIRAARARGISELPILLKLAGRNALVSTITVLGTDAAGMIGSVILVETVFARPGVGQLLFIGLKYHDFPLISGAILALLIFVIAVNALVDILHLVIDPRARHI</sequence>
<dbReference type="CDD" id="cd06261">
    <property type="entry name" value="TM_PBP2"/>
    <property type="match status" value="1"/>
</dbReference>
<feature type="transmembrane region" description="Helical" evidence="7">
    <location>
        <begin position="172"/>
        <end position="194"/>
    </location>
</feature>
<feature type="domain" description="ABC transmembrane type-1" evidence="8">
    <location>
        <begin position="94"/>
        <end position="294"/>
    </location>
</feature>
<evidence type="ECO:0000256" key="4">
    <source>
        <dbReference type="ARBA" id="ARBA00022692"/>
    </source>
</evidence>
<evidence type="ECO:0000313" key="9">
    <source>
        <dbReference type="EMBL" id="PJR13424.1"/>
    </source>
</evidence>
<keyword evidence="4 7" id="KW-0812">Transmembrane</keyword>
<dbReference type="PANTHER" id="PTHR43163">
    <property type="entry name" value="DIPEPTIDE TRANSPORT SYSTEM PERMEASE PROTEIN DPPB-RELATED"/>
    <property type="match status" value="1"/>
</dbReference>
<dbReference type="Pfam" id="PF00528">
    <property type="entry name" value="BPD_transp_1"/>
    <property type="match status" value="1"/>
</dbReference>
<evidence type="ECO:0000256" key="6">
    <source>
        <dbReference type="ARBA" id="ARBA00023136"/>
    </source>
</evidence>
<comment type="caution">
    <text evidence="9">The sequence shown here is derived from an EMBL/GenBank/DDBJ whole genome shotgun (WGS) entry which is preliminary data.</text>
</comment>
<feature type="transmembrane region" description="Helical" evidence="7">
    <location>
        <begin position="98"/>
        <end position="122"/>
    </location>
</feature>
<keyword evidence="6 7" id="KW-0472">Membrane</keyword>
<dbReference type="RefSeq" id="WP_100673402.1">
    <property type="nucleotide sequence ID" value="NZ_NJGD01000010.1"/>
</dbReference>
<keyword evidence="2 7" id="KW-0813">Transport</keyword>
<comment type="subcellular location">
    <subcellularLocation>
        <location evidence="1 7">Cell membrane</location>
        <topology evidence="1 7">Multi-pass membrane protein</topology>
    </subcellularLocation>
</comment>
<evidence type="ECO:0000256" key="7">
    <source>
        <dbReference type="RuleBase" id="RU363032"/>
    </source>
</evidence>
<dbReference type="Proteomes" id="UP000231987">
    <property type="component" value="Unassembled WGS sequence"/>
</dbReference>
<keyword evidence="3" id="KW-1003">Cell membrane</keyword>
<comment type="similarity">
    <text evidence="7">Belongs to the binding-protein-dependent transport system permease family.</text>
</comment>
<dbReference type="GO" id="GO:0005886">
    <property type="term" value="C:plasma membrane"/>
    <property type="evidence" value="ECO:0007669"/>
    <property type="project" value="UniProtKB-SubCell"/>
</dbReference>
<dbReference type="InterPro" id="IPR035906">
    <property type="entry name" value="MetI-like_sf"/>
</dbReference>
<evidence type="ECO:0000259" key="8">
    <source>
        <dbReference type="PROSITE" id="PS50928"/>
    </source>
</evidence>
<dbReference type="InterPro" id="IPR045621">
    <property type="entry name" value="BPD_transp_1_N"/>
</dbReference>
<protein>
    <recommendedName>
        <fullName evidence="8">ABC transmembrane type-1 domain-containing protein</fullName>
    </recommendedName>
</protein>
<dbReference type="SUPFAM" id="SSF161098">
    <property type="entry name" value="MetI-like"/>
    <property type="match status" value="1"/>
</dbReference>
<feature type="transmembrane region" description="Helical" evidence="7">
    <location>
        <begin position="7"/>
        <end position="28"/>
    </location>
</feature>
<dbReference type="InterPro" id="IPR000515">
    <property type="entry name" value="MetI-like"/>
</dbReference>
<evidence type="ECO:0000256" key="5">
    <source>
        <dbReference type="ARBA" id="ARBA00022989"/>
    </source>
</evidence>
<dbReference type="Gene3D" id="1.10.3720.10">
    <property type="entry name" value="MetI-like"/>
    <property type="match status" value="1"/>
</dbReference>
<reference evidence="9 10" key="1">
    <citation type="submission" date="2017-06" db="EMBL/GenBank/DDBJ databases">
        <title>Ensifer strains isolated from leguminous trees and herbs display diverse denitrification phenotypes with some acting as strong N2O sinks.</title>
        <authorList>
            <person name="Woliy K."/>
            <person name="Mania D."/>
            <person name="Bakken L.R."/>
            <person name="Frostegard A."/>
        </authorList>
    </citation>
    <scope>NUCLEOTIDE SEQUENCE [LARGE SCALE GENOMIC DNA]</scope>
    <source>
        <strain evidence="9 10">AC50a</strain>
    </source>
</reference>
<keyword evidence="5 7" id="KW-1133">Transmembrane helix</keyword>
<dbReference type="Pfam" id="PF19300">
    <property type="entry name" value="BPD_transp_1_N"/>
    <property type="match status" value="1"/>
</dbReference>
<name>A0A2J0YZ23_RHIML</name>